<comment type="pathway">
    <text evidence="4">Amino-acid biosynthesis; L-leucine biosynthesis; L-leucine from 3-methyl-2-oxobutanoate: step 4/4.</text>
</comment>
<evidence type="ECO:0000256" key="1">
    <source>
        <dbReference type="ARBA" id="ARBA00003109"/>
    </source>
</evidence>
<evidence type="ECO:0000256" key="5">
    <source>
        <dbReference type="ARBA" id="ARBA00009320"/>
    </source>
</evidence>
<sequence length="308" mass="34471">MQQRANERIAYFNGEYLPESRVVLPFRDRGFLYGDGVFDTTRTFGHRLFKVKEHIDRLYRSLRYLRLDPGLSPAEMAGITEAVLERNRHLLGPDEDYWVSQRVSRGPSRIDGEEPVQAGPTVIVECTPLPLRERAGLYRDGIRVVVPSNRRTPPDALTPRAKTTNYLNMIVADQEVTALDPGAWAVLLDMNGNLAEGRGSNIFLVRKGELLTPGSRYVLPGISRETVIELAAELETPCREADLDLYDAYNADEAFLTSTSLCICPVRSINGVRIGGEAVFGPVTRRLVDAYVRLVGCDFVGQYLRRLG</sequence>
<dbReference type="InterPro" id="IPR043131">
    <property type="entry name" value="BCAT-like_N"/>
</dbReference>
<evidence type="ECO:0000256" key="2">
    <source>
        <dbReference type="ARBA" id="ARBA00004824"/>
    </source>
</evidence>
<evidence type="ECO:0000256" key="6">
    <source>
        <dbReference type="ARBA" id="ARBA00013053"/>
    </source>
</evidence>
<dbReference type="Proteomes" id="UP001375743">
    <property type="component" value="Unassembled WGS sequence"/>
</dbReference>
<organism evidence="12 13">
    <name type="scientific">Benzoatithermus flavus</name>
    <dbReference type="NCBI Taxonomy" id="3108223"/>
    <lineage>
        <taxon>Bacteria</taxon>
        <taxon>Pseudomonadati</taxon>
        <taxon>Pseudomonadota</taxon>
        <taxon>Alphaproteobacteria</taxon>
        <taxon>Geminicoccales</taxon>
        <taxon>Geminicoccaceae</taxon>
        <taxon>Benzoatithermus</taxon>
    </lineage>
</organism>
<evidence type="ECO:0000313" key="12">
    <source>
        <dbReference type="EMBL" id="MEK0081715.1"/>
    </source>
</evidence>
<keyword evidence="8" id="KW-0100">Branched-chain amino acid biosynthesis</keyword>
<reference evidence="12 13" key="1">
    <citation type="submission" date="2024-01" db="EMBL/GenBank/DDBJ databases">
        <title>Multi-omics insights into the function and evolution of sodium benzoate biodegradation pathways in Benzoatithermus flavus gen. nov., sp. nov. from hot spring.</title>
        <authorList>
            <person name="Hu C.-J."/>
            <person name="Li W.-J."/>
        </authorList>
    </citation>
    <scope>NUCLEOTIDE SEQUENCE [LARGE SCALE GENOMIC DNA]</scope>
    <source>
        <strain evidence="12 13">SYSU G07066</strain>
    </source>
</reference>
<dbReference type="InterPro" id="IPR050571">
    <property type="entry name" value="Class-IV_PLP-Dep_Aminotrnsfr"/>
</dbReference>
<dbReference type="PANTHER" id="PTHR42743:SF11">
    <property type="entry name" value="AMINODEOXYCHORISMATE LYASE"/>
    <property type="match status" value="1"/>
</dbReference>
<comment type="catalytic activity">
    <reaction evidence="9">
        <text>L-valine + 2-oxoglutarate = 3-methyl-2-oxobutanoate + L-glutamate</text>
        <dbReference type="Rhea" id="RHEA:24813"/>
        <dbReference type="ChEBI" id="CHEBI:11851"/>
        <dbReference type="ChEBI" id="CHEBI:16810"/>
        <dbReference type="ChEBI" id="CHEBI:29985"/>
        <dbReference type="ChEBI" id="CHEBI:57762"/>
        <dbReference type="EC" id="2.6.1.42"/>
    </reaction>
</comment>
<evidence type="ECO:0000256" key="11">
    <source>
        <dbReference type="ARBA" id="ARBA00049229"/>
    </source>
</evidence>
<comment type="pathway">
    <text evidence="2">Amino-acid biosynthesis; L-isoleucine biosynthesis; L-isoleucine from 2-oxobutanoate: step 4/4.</text>
</comment>
<comment type="caution">
    <text evidence="12">The sequence shown here is derived from an EMBL/GenBank/DDBJ whole genome shotgun (WGS) entry which is preliminary data.</text>
</comment>
<proteinExistence type="inferred from homology"/>
<dbReference type="Gene3D" id="3.30.470.10">
    <property type="match status" value="1"/>
</dbReference>
<dbReference type="EMBL" id="JBBLZC010000001">
    <property type="protein sequence ID" value="MEK0081715.1"/>
    <property type="molecule type" value="Genomic_DNA"/>
</dbReference>
<dbReference type="RefSeq" id="WP_418157564.1">
    <property type="nucleotide sequence ID" value="NZ_JBBLZC010000001.1"/>
</dbReference>
<comment type="pathway">
    <text evidence="3">Amino-acid biosynthesis; L-valine biosynthesis; L-valine from pyruvate: step 4/4.</text>
</comment>
<comment type="catalytic activity">
    <reaction evidence="10">
        <text>L-isoleucine + 2-oxoglutarate = (S)-3-methyl-2-oxopentanoate + L-glutamate</text>
        <dbReference type="Rhea" id="RHEA:24801"/>
        <dbReference type="ChEBI" id="CHEBI:16810"/>
        <dbReference type="ChEBI" id="CHEBI:29985"/>
        <dbReference type="ChEBI" id="CHEBI:35146"/>
        <dbReference type="ChEBI" id="CHEBI:58045"/>
        <dbReference type="EC" id="2.6.1.42"/>
    </reaction>
</comment>
<dbReference type="EC" id="2.6.1.42" evidence="6"/>
<evidence type="ECO:0000256" key="4">
    <source>
        <dbReference type="ARBA" id="ARBA00005072"/>
    </source>
</evidence>
<evidence type="ECO:0000256" key="8">
    <source>
        <dbReference type="ARBA" id="ARBA00023304"/>
    </source>
</evidence>
<evidence type="ECO:0000256" key="9">
    <source>
        <dbReference type="ARBA" id="ARBA00048212"/>
    </source>
</evidence>
<evidence type="ECO:0000313" key="13">
    <source>
        <dbReference type="Proteomes" id="UP001375743"/>
    </source>
</evidence>
<dbReference type="InterPro" id="IPR036038">
    <property type="entry name" value="Aminotransferase-like"/>
</dbReference>
<comment type="similarity">
    <text evidence="5">Belongs to the class-IV pyridoxal-phosphate-dependent aminotransferase family.</text>
</comment>
<dbReference type="GO" id="GO:0008483">
    <property type="term" value="F:transaminase activity"/>
    <property type="evidence" value="ECO:0007669"/>
    <property type="project" value="UniProtKB-KW"/>
</dbReference>
<dbReference type="InterPro" id="IPR043132">
    <property type="entry name" value="BCAT-like_C"/>
</dbReference>
<accession>A0ABU8XKK0</accession>
<comment type="catalytic activity">
    <reaction evidence="11">
        <text>L-leucine + 2-oxoglutarate = 4-methyl-2-oxopentanoate + L-glutamate</text>
        <dbReference type="Rhea" id="RHEA:18321"/>
        <dbReference type="ChEBI" id="CHEBI:16810"/>
        <dbReference type="ChEBI" id="CHEBI:17865"/>
        <dbReference type="ChEBI" id="CHEBI:29985"/>
        <dbReference type="ChEBI" id="CHEBI:57427"/>
        <dbReference type="EC" id="2.6.1.42"/>
    </reaction>
</comment>
<dbReference type="Pfam" id="PF01063">
    <property type="entry name" value="Aminotran_4"/>
    <property type="match status" value="1"/>
</dbReference>
<comment type="function">
    <text evidence="1">Acts on leucine, isoleucine and valine.</text>
</comment>
<dbReference type="PANTHER" id="PTHR42743">
    <property type="entry name" value="AMINO-ACID AMINOTRANSFERASE"/>
    <property type="match status" value="1"/>
</dbReference>
<evidence type="ECO:0000256" key="7">
    <source>
        <dbReference type="ARBA" id="ARBA00014472"/>
    </source>
</evidence>
<dbReference type="Gene3D" id="3.20.10.10">
    <property type="entry name" value="D-amino Acid Aminotransferase, subunit A, domain 2"/>
    <property type="match status" value="1"/>
</dbReference>
<keyword evidence="8" id="KW-0028">Amino-acid biosynthesis</keyword>
<protein>
    <recommendedName>
        <fullName evidence="7">Probable branched-chain-amino-acid aminotransferase</fullName>
        <ecNumber evidence="6">2.6.1.42</ecNumber>
    </recommendedName>
</protein>
<dbReference type="SUPFAM" id="SSF56752">
    <property type="entry name" value="D-aminoacid aminotransferase-like PLP-dependent enzymes"/>
    <property type="match status" value="1"/>
</dbReference>
<name>A0ABU8XKK0_9PROT</name>
<keyword evidence="12" id="KW-0032">Aminotransferase</keyword>
<gene>
    <name evidence="12" type="ORF">U1T56_01010</name>
</gene>
<evidence type="ECO:0000256" key="3">
    <source>
        <dbReference type="ARBA" id="ARBA00004931"/>
    </source>
</evidence>
<dbReference type="InterPro" id="IPR001544">
    <property type="entry name" value="Aminotrans_IV"/>
</dbReference>
<evidence type="ECO:0000256" key="10">
    <source>
        <dbReference type="ARBA" id="ARBA00048798"/>
    </source>
</evidence>
<keyword evidence="12" id="KW-0808">Transferase</keyword>
<keyword evidence="13" id="KW-1185">Reference proteome</keyword>